<dbReference type="Gene3D" id="2.120.10.30">
    <property type="entry name" value="TolB, C-terminal domain"/>
    <property type="match status" value="1"/>
</dbReference>
<evidence type="ECO:0000313" key="3">
    <source>
        <dbReference type="EMBL" id="CAF0984636.1"/>
    </source>
</evidence>
<keyword evidence="4" id="KW-1185">Reference proteome</keyword>
<dbReference type="EMBL" id="CAJNOM010000073">
    <property type="protein sequence ID" value="CAF0984636.1"/>
    <property type="molecule type" value="Genomic_DNA"/>
</dbReference>
<feature type="signal peptide" evidence="1">
    <location>
        <begin position="1"/>
        <end position="17"/>
    </location>
</feature>
<dbReference type="Pfam" id="PF02333">
    <property type="entry name" value="Phytase"/>
    <property type="match status" value="1"/>
</dbReference>
<dbReference type="SUPFAM" id="SSF50956">
    <property type="entry name" value="Thermostable phytase (3-phytase)"/>
    <property type="match status" value="1"/>
</dbReference>
<proteinExistence type="predicted"/>
<accession>A0A814FQX8</accession>
<dbReference type="InterPro" id="IPR003431">
    <property type="entry name" value="B-propeller_Phytase"/>
</dbReference>
<dbReference type="GO" id="GO:0016158">
    <property type="term" value="F:inositol hexakisphosphate 3-phosphatase activity"/>
    <property type="evidence" value="ECO:0007669"/>
    <property type="project" value="InterPro"/>
</dbReference>
<organism evidence="3 4">
    <name type="scientific">Adineta steineri</name>
    <dbReference type="NCBI Taxonomy" id="433720"/>
    <lineage>
        <taxon>Eukaryota</taxon>
        <taxon>Metazoa</taxon>
        <taxon>Spiralia</taxon>
        <taxon>Gnathifera</taxon>
        <taxon>Rotifera</taxon>
        <taxon>Eurotatoria</taxon>
        <taxon>Bdelloidea</taxon>
        <taxon>Adinetida</taxon>
        <taxon>Adinetidae</taxon>
        <taxon>Adineta</taxon>
    </lineage>
</organism>
<evidence type="ECO:0000259" key="2">
    <source>
        <dbReference type="PROSITE" id="PS51662"/>
    </source>
</evidence>
<name>A0A814FQX8_9BILA</name>
<evidence type="ECO:0000313" key="4">
    <source>
        <dbReference type="Proteomes" id="UP000663832"/>
    </source>
</evidence>
<dbReference type="Proteomes" id="UP000663832">
    <property type="component" value="Unassembled WGS sequence"/>
</dbReference>
<feature type="domain" description="BPP" evidence="2">
    <location>
        <begin position="19"/>
        <end position="330"/>
    </location>
</feature>
<protein>
    <recommendedName>
        <fullName evidence="2">BPP domain-containing protein</fullName>
    </recommendedName>
</protein>
<keyword evidence="1" id="KW-0732">Signal</keyword>
<dbReference type="OrthoDB" id="10045365at2759"/>
<reference evidence="3" key="1">
    <citation type="submission" date="2021-02" db="EMBL/GenBank/DDBJ databases">
        <authorList>
            <person name="Nowell W R."/>
        </authorList>
    </citation>
    <scope>NUCLEOTIDE SEQUENCE</scope>
</reference>
<comment type="caution">
    <text evidence="3">The sequence shown here is derived from an EMBL/GenBank/DDBJ whole genome shotgun (WGS) entry which is preliminary data.</text>
</comment>
<feature type="chain" id="PRO_5032363535" description="BPP domain-containing protein" evidence="1">
    <location>
        <begin position="18"/>
        <end position="330"/>
    </location>
</feature>
<dbReference type="AlphaFoldDB" id="A0A814FQX8"/>
<dbReference type="PROSITE" id="PS51662">
    <property type="entry name" value="BP_PHYTASE"/>
    <property type="match status" value="1"/>
</dbReference>
<dbReference type="InterPro" id="IPR011042">
    <property type="entry name" value="6-blade_b-propeller_TolB-like"/>
</dbReference>
<sequence>MFFLIISFVLYVNACFGHSSINTESLPFIKETIATQSVQTDPDDPAIWIHPNQVELSLIIGTDKTARIGGLYVFDLNGKIIQRISNLDRPNNVDVEYGFKINETCSIDVVVVTERRKQRLRIFSVNIRTRQLYEITGSNTYVFIDSNGHEAAPMGIGLYKRADDKKIYAIVSRKSGPRQDYLGQYELIWNRDSIDLKFIRYFGNSQGSEIESIVVDDQLGFIYYSDEGYGIRKYNVDPNTDQNEQISFINTTNIWQGDSEGLALYTTSDKNGYLIITDQLEHGTIFHIYERQGTNSYIKSIKTRAVNTDGIEATSNSLNANFPHVFIMFN</sequence>
<evidence type="ECO:0000256" key="1">
    <source>
        <dbReference type="SAM" id="SignalP"/>
    </source>
</evidence>
<gene>
    <name evidence="3" type="ORF">QVE165_LOCUS14053</name>
</gene>